<dbReference type="PROSITE" id="PS01124">
    <property type="entry name" value="HTH_ARAC_FAMILY_2"/>
    <property type="match status" value="1"/>
</dbReference>
<dbReference type="Gene3D" id="1.10.10.60">
    <property type="entry name" value="Homeodomain-like"/>
    <property type="match status" value="1"/>
</dbReference>
<protein>
    <submittedName>
        <fullName evidence="5">AraC family transcriptional regulator</fullName>
    </submittedName>
</protein>
<dbReference type="PANTHER" id="PTHR43280">
    <property type="entry name" value="ARAC-FAMILY TRANSCRIPTIONAL REGULATOR"/>
    <property type="match status" value="1"/>
</dbReference>
<feature type="domain" description="HTH araC/xylS-type" evidence="4">
    <location>
        <begin position="183"/>
        <end position="286"/>
    </location>
</feature>
<dbReference type="GO" id="GO:0043565">
    <property type="term" value="F:sequence-specific DNA binding"/>
    <property type="evidence" value="ECO:0007669"/>
    <property type="project" value="InterPro"/>
</dbReference>
<dbReference type="GO" id="GO:0003700">
    <property type="term" value="F:DNA-binding transcription factor activity"/>
    <property type="evidence" value="ECO:0007669"/>
    <property type="project" value="InterPro"/>
</dbReference>
<dbReference type="SMART" id="SM00342">
    <property type="entry name" value="HTH_ARAC"/>
    <property type="match status" value="1"/>
</dbReference>
<dbReference type="InterPro" id="IPR013096">
    <property type="entry name" value="Cupin_2"/>
</dbReference>
<dbReference type="Pfam" id="PF12833">
    <property type="entry name" value="HTH_18"/>
    <property type="match status" value="1"/>
</dbReference>
<sequence length="303" mass="34822">MQEFISIPTIESGIYMFGGHLHTVNGGWSFFEQSHQVIEVMVVTSGYQLTEIQGMDPIKLGPGDAILISPGTKHTNRNASLNDSMTYMCLHFDFEDVQLRSQIVRLVANKPINSESTIAQISRQMLEEIVHLSSEKKHRNDFEVHVEIEISLLRYLKQLSICMKKMNNWSKQPFSDNEATIGRNIAMTIEDLVNNDDQDISFTFQDVCNQLHISEGYGYRVFKKVYGMTPLHFIDREKYRKAQRLLKYSGNTIEIISQILGAANVSIFSKQFKKWSGITPSAFRKQNQHERHVSSKNQTGYFE</sequence>
<dbReference type="InterPro" id="IPR037923">
    <property type="entry name" value="HTH-like"/>
</dbReference>
<dbReference type="Proteomes" id="UP001218104">
    <property type="component" value="Chromosome"/>
</dbReference>
<keyword evidence="1" id="KW-0805">Transcription regulation</keyword>
<proteinExistence type="predicted"/>
<dbReference type="PANTHER" id="PTHR43280:SF28">
    <property type="entry name" value="HTH-TYPE TRANSCRIPTIONAL ACTIVATOR RHAS"/>
    <property type="match status" value="1"/>
</dbReference>
<dbReference type="Pfam" id="PF07883">
    <property type="entry name" value="Cupin_2"/>
    <property type="match status" value="1"/>
</dbReference>
<evidence type="ECO:0000259" key="4">
    <source>
        <dbReference type="PROSITE" id="PS01124"/>
    </source>
</evidence>
<evidence type="ECO:0000256" key="3">
    <source>
        <dbReference type="ARBA" id="ARBA00023163"/>
    </source>
</evidence>
<dbReference type="EMBL" id="CP121468">
    <property type="protein sequence ID" value="WFR89612.1"/>
    <property type="molecule type" value="Genomic_DNA"/>
</dbReference>
<dbReference type="InterPro" id="IPR018060">
    <property type="entry name" value="HTH_AraC"/>
</dbReference>
<dbReference type="InterPro" id="IPR014710">
    <property type="entry name" value="RmlC-like_jellyroll"/>
</dbReference>
<accession>A0AAJ6A1L7</accession>
<evidence type="ECO:0000256" key="1">
    <source>
        <dbReference type="ARBA" id="ARBA00023015"/>
    </source>
</evidence>
<dbReference type="SUPFAM" id="SSF46689">
    <property type="entry name" value="Homeodomain-like"/>
    <property type="match status" value="1"/>
</dbReference>
<evidence type="ECO:0000256" key="2">
    <source>
        <dbReference type="ARBA" id="ARBA00023125"/>
    </source>
</evidence>
<organism evidence="5 6">
    <name type="scientific">Limosilactobacillus fermentum</name>
    <name type="common">Lactobacillus fermentum</name>
    <dbReference type="NCBI Taxonomy" id="1613"/>
    <lineage>
        <taxon>Bacteria</taxon>
        <taxon>Bacillati</taxon>
        <taxon>Bacillota</taxon>
        <taxon>Bacilli</taxon>
        <taxon>Lactobacillales</taxon>
        <taxon>Lactobacillaceae</taxon>
        <taxon>Limosilactobacillus</taxon>
    </lineage>
</organism>
<dbReference type="InterPro" id="IPR009057">
    <property type="entry name" value="Homeodomain-like_sf"/>
</dbReference>
<reference evidence="5" key="1">
    <citation type="submission" date="2023-04" db="EMBL/GenBank/DDBJ databases">
        <title>Genomic of Limosilactobacillus fermentum MSJK0025.</title>
        <authorList>
            <person name="Yang S."/>
        </authorList>
    </citation>
    <scope>NUCLEOTIDE SEQUENCE</scope>
    <source>
        <strain evidence="5">MSJK0025</strain>
    </source>
</reference>
<gene>
    <name evidence="5" type="ORF">P8634_02415</name>
</gene>
<dbReference type="SUPFAM" id="SSF51215">
    <property type="entry name" value="Regulatory protein AraC"/>
    <property type="match status" value="1"/>
</dbReference>
<keyword evidence="2" id="KW-0238">DNA-binding</keyword>
<dbReference type="Gene3D" id="2.60.120.10">
    <property type="entry name" value="Jelly Rolls"/>
    <property type="match status" value="1"/>
</dbReference>
<keyword evidence="3" id="KW-0804">Transcription</keyword>
<evidence type="ECO:0000313" key="5">
    <source>
        <dbReference type="EMBL" id="WFR89612.1"/>
    </source>
</evidence>
<dbReference type="AlphaFoldDB" id="A0AAJ6A1L7"/>
<name>A0AAJ6A1L7_LIMFE</name>
<dbReference type="RefSeq" id="WP_107759703.1">
    <property type="nucleotide sequence ID" value="NZ_CP035055.1"/>
</dbReference>
<evidence type="ECO:0000313" key="6">
    <source>
        <dbReference type="Proteomes" id="UP001218104"/>
    </source>
</evidence>